<organism evidence="9 10">
    <name type="scientific">Paracraurococcus lichenis</name>
    <dbReference type="NCBI Taxonomy" id="3064888"/>
    <lineage>
        <taxon>Bacteria</taxon>
        <taxon>Pseudomonadati</taxon>
        <taxon>Pseudomonadota</taxon>
        <taxon>Alphaproteobacteria</taxon>
        <taxon>Acetobacterales</taxon>
        <taxon>Roseomonadaceae</taxon>
        <taxon>Paracraurococcus</taxon>
    </lineage>
</organism>
<keyword evidence="10" id="KW-1185">Reference proteome</keyword>
<comment type="similarity">
    <text evidence="7">Belongs to the high-potential iron-sulfur protein (HiPIP) family.</text>
</comment>
<dbReference type="RefSeq" id="WP_305102336.1">
    <property type="nucleotide sequence ID" value="NZ_JAUTWS010000003.1"/>
</dbReference>
<evidence type="ECO:0000256" key="5">
    <source>
        <dbReference type="ARBA" id="ARBA00023004"/>
    </source>
</evidence>
<keyword evidence="1 7" id="KW-0813">Transport</keyword>
<gene>
    <name evidence="9" type="ORF">Q7A36_03845</name>
</gene>
<evidence type="ECO:0000256" key="6">
    <source>
        <dbReference type="ARBA" id="ARBA00023014"/>
    </source>
</evidence>
<dbReference type="PROSITE" id="PS51373">
    <property type="entry name" value="HIPIP"/>
    <property type="match status" value="1"/>
</dbReference>
<comment type="function">
    <text evidence="7">Specific class of high-redox-potential 4Fe-4S ferredoxins. Functions in anaerobic electron transport in most purple and in some other photosynthetic bacteria and in at least one genus (Paracoccus) of halophilic, denitrifying bacteria.</text>
</comment>
<evidence type="ECO:0000256" key="4">
    <source>
        <dbReference type="ARBA" id="ARBA00022982"/>
    </source>
</evidence>
<dbReference type="SUPFAM" id="SSF57652">
    <property type="entry name" value="HIPIP (high potential iron protein)"/>
    <property type="match status" value="1"/>
</dbReference>
<sequence length="87" mass="9205">MKDKDLMAKPRRAVLQAAGLAALAPVAVTRARAQDKLQPAMVMYQGNPKDGQQCSGCLHFQPPNACAIVAGNISPSGWCAVWAKKEG</sequence>
<dbReference type="PROSITE" id="PS51318">
    <property type="entry name" value="TAT"/>
    <property type="match status" value="1"/>
</dbReference>
<proteinExistence type="inferred from homology"/>
<evidence type="ECO:0000256" key="2">
    <source>
        <dbReference type="ARBA" id="ARBA00022485"/>
    </source>
</evidence>
<name>A0ABT9DU88_9PROT</name>
<evidence type="ECO:0000256" key="1">
    <source>
        <dbReference type="ARBA" id="ARBA00022448"/>
    </source>
</evidence>
<reference evidence="9 10" key="1">
    <citation type="submission" date="2023-08" db="EMBL/GenBank/DDBJ databases">
        <title>The draft genome sequence of Paracraurococcus sp. LOR1-02.</title>
        <authorList>
            <person name="Kingkaew E."/>
            <person name="Tanasupawat S."/>
        </authorList>
    </citation>
    <scope>NUCLEOTIDE SEQUENCE [LARGE SCALE GENOMIC DNA]</scope>
    <source>
        <strain evidence="9 10">LOR1-02</strain>
    </source>
</reference>
<dbReference type="Pfam" id="PF01355">
    <property type="entry name" value="HIPIP"/>
    <property type="match status" value="1"/>
</dbReference>
<dbReference type="Gene3D" id="4.10.490.10">
    <property type="entry name" value="High potential iron-sulphur protein"/>
    <property type="match status" value="1"/>
</dbReference>
<evidence type="ECO:0000256" key="3">
    <source>
        <dbReference type="ARBA" id="ARBA00022723"/>
    </source>
</evidence>
<keyword evidence="6 7" id="KW-0411">Iron-sulfur</keyword>
<dbReference type="InterPro" id="IPR000170">
    <property type="entry name" value="High_potential_FeS_prot"/>
</dbReference>
<comment type="subunit">
    <text evidence="7">Homodimer.</text>
</comment>
<protein>
    <recommendedName>
        <fullName evidence="7">High-potential iron-sulfur protein</fullName>
        <shortName evidence="7">HiPIP</shortName>
    </recommendedName>
</protein>
<evidence type="ECO:0000313" key="10">
    <source>
        <dbReference type="Proteomes" id="UP001243009"/>
    </source>
</evidence>
<dbReference type="InterPro" id="IPR006311">
    <property type="entry name" value="TAT_signal"/>
</dbReference>
<dbReference type="InterPro" id="IPR036369">
    <property type="entry name" value="HIPIP_sf"/>
</dbReference>
<evidence type="ECO:0000259" key="8">
    <source>
        <dbReference type="PROSITE" id="PS51373"/>
    </source>
</evidence>
<dbReference type="Proteomes" id="UP001243009">
    <property type="component" value="Unassembled WGS sequence"/>
</dbReference>
<keyword evidence="5 7" id="KW-0408">Iron</keyword>
<keyword evidence="4 7" id="KW-0249">Electron transport</keyword>
<feature type="domain" description="High potential iron-sulfur proteins family profile" evidence="8">
    <location>
        <begin position="25"/>
        <end position="87"/>
    </location>
</feature>
<keyword evidence="3 7" id="KW-0479">Metal-binding</keyword>
<keyword evidence="2 7" id="KW-0004">4Fe-4S</keyword>
<evidence type="ECO:0000313" key="9">
    <source>
        <dbReference type="EMBL" id="MDO9707465.1"/>
    </source>
</evidence>
<evidence type="ECO:0000256" key="7">
    <source>
        <dbReference type="RuleBase" id="RU000620"/>
    </source>
</evidence>
<comment type="caution">
    <text evidence="9">The sequence shown here is derived from an EMBL/GenBank/DDBJ whole genome shotgun (WGS) entry which is preliminary data.</text>
</comment>
<accession>A0ABT9DU88</accession>
<dbReference type="EMBL" id="JAUTWS010000003">
    <property type="protein sequence ID" value="MDO9707465.1"/>
    <property type="molecule type" value="Genomic_DNA"/>
</dbReference>